<dbReference type="InterPro" id="IPR002347">
    <property type="entry name" value="SDR_fam"/>
</dbReference>
<evidence type="ECO:0000256" key="1">
    <source>
        <dbReference type="ARBA" id="ARBA00006484"/>
    </source>
</evidence>
<dbReference type="Gene3D" id="3.40.50.720">
    <property type="entry name" value="NAD(P)-binding Rossmann-like Domain"/>
    <property type="match status" value="1"/>
</dbReference>
<dbReference type="KEGG" id="gba:J421_5417"/>
<feature type="domain" description="Ketoreductase" evidence="4">
    <location>
        <begin position="6"/>
        <end position="179"/>
    </location>
</feature>
<organism evidence="5 6">
    <name type="scientific">Gemmatirosa kalamazoonensis</name>
    <dbReference type="NCBI Taxonomy" id="861299"/>
    <lineage>
        <taxon>Bacteria</taxon>
        <taxon>Pseudomonadati</taxon>
        <taxon>Gemmatimonadota</taxon>
        <taxon>Gemmatimonadia</taxon>
        <taxon>Gemmatimonadales</taxon>
        <taxon>Gemmatimonadaceae</taxon>
        <taxon>Gemmatirosa</taxon>
    </lineage>
</organism>
<protein>
    <submittedName>
        <fullName evidence="5">Short-chain dehydrogenase/reductase SDR</fullName>
    </submittedName>
</protein>
<dbReference type="GO" id="GO:0016491">
    <property type="term" value="F:oxidoreductase activity"/>
    <property type="evidence" value="ECO:0007669"/>
    <property type="project" value="UniProtKB-KW"/>
</dbReference>
<keyword evidence="5" id="KW-0614">Plasmid</keyword>
<dbReference type="InterPro" id="IPR057326">
    <property type="entry name" value="KR_dom"/>
</dbReference>
<dbReference type="Pfam" id="PF00106">
    <property type="entry name" value="adh_short"/>
    <property type="match status" value="1"/>
</dbReference>
<name>W0RR56_9BACT</name>
<dbReference type="PRINTS" id="PR00081">
    <property type="entry name" value="GDHRDH"/>
</dbReference>
<keyword evidence="6" id="KW-1185">Reference proteome</keyword>
<dbReference type="PATRIC" id="fig|861299.3.peg.5452"/>
<evidence type="ECO:0000256" key="3">
    <source>
        <dbReference type="RuleBase" id="RU000363"/>
    </source>
</evidence>
<dbReference type="RefSeq" id="WP_025414268.1">
    <property type="nucleotide sequence ID" value="NZ_CP007129.1"/>
</dbReference>
<dbReference type="OrthoDB" id="9810734at2"/>
<evidence type="ECO:0000256" key="2">
    <source>
        <dbReference type="ARBA" id="ARBA00023002"/>
    </source>
</evidence>
<dbReference type="InterPro" id="IPR036291">
    <property type="entry name" value="NAD(P)-bd_dom_sf"/>
</dbReference>
<dbReference type="PANTHER" id="PTHR44196:SF1">
    <property type="entry name" value="DEHYDROGENASE_REDUCTASE SDR FAMILY MEMBER 7B"/>
    <property type="match status" value="1"/>
</dbReference>
<gene>
    <name evidence="5" type="ORF">J421_5417</name>
</gene>
<dbReference type="InterPro" id="IPR020904">
    <property type="entry name" value="Sc_DH/Rdtase_CS"/>
</dbReference>
<evidence type="ECO:0000259" key="4">
    <source>
        <dbReference type="SMART" id="SM00822"/>
    </source>
</evidence>
<dbReference type="PRINTS" id="PR00080">
    <property type="entry name" value="SDRFAMILY"/>
</dbReference>
<dbReference type="Proteomes" id="UP000019151">
    <property type="component" value="Plasmid 1"/>
</dbReference>
<dbReference type="AlphaFoldDB" id="W0RR56"/>
<dbReference type="SUPFAM" id="SSF51735">
    <property type="entry name" value="NAD(P)-binding Rossmann-fold domains"/>
    <property type="match status" value="1"/>
</dbReference>
<reference evidence="5 6" key="1">
    <citation type="journal article" date="2014" name="Genome Announc.">
        <title>Genome Sequence and Methylome of Soil Bacterium Gemmatirosa kalamazoonensis KBS708T, a Member of the Rarely Cultivated Gemmatimonadetes Phylum.</title>
        <authorList>
            <person name="Debruyn J.M."/>
            <person name="Radosevich M."/>
            <person name="Wommack K.E."/>
            <person name="Polson S.W."/>
            <person name="Hauser L.J."/>
            <person name="Fawaz M.N."/>
            <person name="Korlach J."/>
            <person name="Tsai Y.C."/>
        </authorList>
    </citation>
    <scope>NUCLEOTIDE SEQUENCE [LARGE SCALE GENOMIC DNA]</scope>
    <source>
        <strain evidence="5 6">KBS708</strain>
        <plasmid evidence="6">Plasmid 1</plasmid>
    </source>
</reference>
<dbReference type="SMART" id="SM00822">
    <property type="entry name" value="PKS_KR"/>
    <property type="match status" value="1"/>
</dbReference>
<comment type="similarity">
    <text evidence="1 3">Belongs to the short-chain dehydrogenases/reductases (SDR) family.</text>
</comment>
<keyword evidence="2" id="KW-0560">Oxidoreductase</keyword>
<accession>W0RR56</accession>
<evidence type="ECO:0000313" key="6">
    <source>
        <dbReference type="Proteomes" id="UP000019151"/>
    </source>
</evidence>
<sequence>MRPSGNTILVTGATSGIGLALAERLLERGNTVIVCGRREERLREIAARLPAIHTHVADVSVETDRVALYEWATTTFPRLNVLVNNAGVQRRFATPPQEPWRETASEIETNLAAPIHLTFLFADHLARQEHAALLNVSSGLAFAPMAMMPIYCATKAAVHSFTLSMRHELGKRGIEVIEIIPPAVNTDLGGPGLHLFATPLDEFADAVIAQLEEGKTEVAYGTAAERARASREELDAWFARMNAR</sequence>
<dbReference type="EMBL" id="CP007129">
    <property type="protein sequence ID" value="AHG92952.1"/>
    <property type="molecule type" value="Genomic_DNA"/>
</dbReference>
<dbReference type="FunCoup" id="W0RR56">
    <property type="interactions" value="73"/>
</dbReference>
<dbReference type="GO" id="GO:0016020">
    <property type="term" value="C:membrane"/>
    <property type="evidence" value="ECO:0007669"/>
    <property type="project" value="TreeGrafter"/>
</dbReference>
<proteinExistence type="inferred from homology"/>
<dbReference type="HOGENOM" id="CLU_010194_2_6_0"/>
<dbReference type="InParanoid" id="W0RR56"/>
<dbReference type="PANTHER" id="PTHR44196">
    <property type="entry name" value="DEHYDROGENASE/REDUCTASE SDR FAMILY MEMBER 7B"/>
    <property type="match status" value="1"/>
</dbReference>
<dbReference type="PROSITE" id="PS00061">
    <property type="entry name" value="ADH_SHORT"/>
    <property type="match status" value="1"/>
</dbReference>
<geneLocation type="plasmid" evidence="5 6">
    <name>1</name>
</geneLocation>
<evidence type="ECO:0000313" key="5">
    <source>
        <dbReference type="EMBL" id="AHG92952.1"/>
    </source>
</evidence>